<dbReference type="RefSeq" id="WP_073392394.1">
    <property type="nucleotide sequence ID" value="NZ_FQVU01000008.1"/>
</dbReference>
<evidence type="ECO:0000313" key="3">
    <source>
        <dbReference type="EMBL" id="SHH61590.1"/>
    </source>
</evidence>
<dbReference type="OrthoDB" id="3294994at2"/>
<feature type="transmembrane region" description="Helical" evidence="2">
    <location>
        <begin position="9"/>
        <end position="29"/>
    </location>
</feature>
<organism evidence="3 4">
    <name type="scientific">Jatrophihabitans endophyticus</name>
    <dbReference type="NCBI Taxonomy" id="1206085"/>
    <lineage>
        <taxon>Bacteria</taxon>
        <taxon>Bacillati</taxon>
        <taxon>Actinomycetota</taxon>
        <taxon>Actinomycetes</taxon>
        <taxon>Jatrophihabitantales</taxon>
        <taxon>Jatrophihabitantaceae</taxon>
        <taxon>Jatrophihabitans</taxon>
    </lineage>
</organism>
<keyword evidence="2" id="KW-0812">Transmembrane</keyword>
<keyword evidence="2" id="KW-1133">Transmembrane helix</keyword>
<sequence>MAASRAERLHVGGAAVVALVIALVGWFLLISPQRSDSADVQDQTANAELQNTVLQGRINQLTAEKKKAATYGAALAKARAALPSTSDMAAFLRHVQSIGSATSTKVTSISVDAAKAVESSAPVVGATTSPTASASPTASSATDSSTTAAASGTGLYSVPISASVTGTQRNLARFLTELQSGQPRAVLLTSVTRGQDAAGGSLTALQLEMQAFVAPETNAASTAPTTTAGGN</sequence>
<feature type="region of interest" description="Disordered" evidence="1">
    <location>
        <begin position="120"/>
        <end position="150"/>
    </location>
</feature>
<protein>
    <submittedName>
        <fullName evidence="3">Type IV pilus assembly protein PilO</fullName>
    </submittedName>
</protein>
<keyword evidence="2" id="KW-0472">Membrane</keyword>
<gene>
    <name evidence="3" type="ORF">SAMN05443575_4197</name>
</gene>
<evidence type="ECO:0000256" key="1">
    <source>
        <dbReference type="SAM" id="MobiDB-lite"/>
    </source>
</evidence>
<dbReference type="AlphaFoldDB" id="A0A1M5UF81"/>
<dbReference type="EMBL" id="FQVU01000008">
    <property type="protein sequence ID" value="SHH61590.1"/>
    <property type="molecule type" value="Genomic_DNA"/>
</dbReference>
<evidence type="ECO:0000256" key="2">
    <source>
        <dbReference type="SAM" id="Phobius"/>
    </source>
</evidence>
<dbReference type="Gene3D" id="3.30.70.60">
    <property type="match status" value="1"/>
</dbReference>
<keyword evidence="4" id="KW-1185">Reference proteome</keyword>
<reference evidence="4" key="1">
    <citation type="submission" date="2016-11" db="EMBL/GenBank/DDBJ databases">
        <authorList>
            <person name="Varghese N."/>
            <person name="Submissions S."/>
        </authorList>
    </citation>
    <scope>NUCLEOTIDE SEQUENCE [LARGE SCALE GENOMIC DNA]</scope>
    <source>
        <strain evidence="4">DSM 45627</strain>
    </source>
</reference>
<name>A0A1M5UF81_9ACTN</name>
<evidence type="ECO:0000313" key="4">
    <source>
        <dbReference type="Proteomes" id="UP000186132"/>
    </source>
</evidence>
<accession>A0A1M5UF81</accession>
<feature type="compositionally biased region" description="Low complexity" evidence="1">
    <location>
        <begin position="125"/>
        <end position="150"/>
    </location>
</feature>
<dbReference type="Proteomes" id="UP000186132">
    <property type="component" value="Unassembled WGS sequence"/>
</dbReference>
<proteinExistence type="predicted"/>
<dbReference type="STRING" id="1206085.SAMN05443575_4197"/>
<dbReference type="InterPro" id="IPR014717">
    <property type="entry name" value="Transl_elong_EF1B/ribsomal_bS6"/>
</dbReference>